<dbReference type="PROSITE" id="PS51202">
    <property type="entry name" value="RCK_C"/>
    <property type="match status" value="1"/>
</dbReference>
<dbReference type="GeneID" id="41840799"/>
<feature type="domain" description="RCK N-terminal" evidence="2">
    <location>
        <begin position="1"/>
        <end position="118"/>
    </location>
</feature>
<feature type="compositionally biased region" description="Polar residues" evidence="1">
    <location>
        <begin position="227"/>
        <end position="246"/>
    </location>
</feature>
<dbReference type="HOGENOM" id="CLU_046525_2_4_11"/>
<organism evidence="4 5">
    <name type="scientific">Dermacoccus nishinomiyaensis</name>
    <dbReference type="NCBI Taxonomy" id="1274"/>
    <lineage>
        <taxon>Bacteria</taxon>
        <taxon>Bacillati</taxon>
        <taxon>Actinomycetota</taxon>
        <taxon>Actinomycetes</taxon>
        <taxon>Micrococcales</taxon>
        <taxon>Dermacoccaceae</taxon>
        <taxon>Dermacoccus</taxon>
    </lineage>
</organism>
<evidence type="ECO:0000259" key="2">
    <source>
        <dbReference type="PROSITE" id="PS51201"/>
    </source>
</evidence>
<evidence type="ECO:0000259" key="3">
    <source>
        <dbReference type="PROSITE" id="PS51202"/>
    </source>
</evidence>
<proteinExistence type="predicted"/>
<dbReference type="Pfam" id="PF02254">
    <property type="entry name" value="TrkA_N"/>
    <property type="match status" value="1"/>
</dbReference>
<dbReference type="InterPro" id="IPR006037">
    <property type="entry name" value="RCK_C"/>
</dbReference>
<dbReference type="InterPro" id="IPR036291">
    <property type="entry name" value="NAD(P)-bd_dom_sf"/>
</dbReference>
<dbReference type="SUPFAM" id="SSF51735">
    <property type="entry name" value="NAD(P)-binding Rossmann-fold domains"/>
    <property type="match status" value="1"/>
</dbReference>
<dbReference type="eggNOG" id="COG0569">
    <property type="taxonomic scope" value="Bacteria"/>
</dbReference>
<sequence>MHYVIMGCGRVGSYLARNLQDAGHSVAVVDRDEAAFRRLPSSFEGRRVVGIGFDRDTLVAAGIEQAYAFAAVSSGDNSNILAARVARETYGVDHVVARIYDPGRAEIYERLGIPTVATVRWAADQVMRRLVPQQAVTVHQDRTGSVSIVDMPVDAAWIGTRYRDLEAATGTRVAYVARTGTALLPREDLVHQDGDTVHLVLATRDVERVEAVLAAPPSSITGVRPASSGTASSGHAEASNPTTRRP</sequence>
<dbReference type="STRING" id="1274.HX89_06400"/>
<protein>
    <submittedName>
        <fullName evidence="4">Potassium transporter TrkA</fullName>
    </submittedName>
</protein>
<dbReference type="EMBL" id="CP008889">
    <property type="protein sequence ID" value="AIF40626.1"/>
    <property type="molecule type" value="Genomic_DNA"/>
</dbReference>
<dbReference type="SUPFAM" id="SSF116726">
    <property type="entry name" value="TrkA C-terminal domain-like"/>
    <property type="match status" value="1"/>
</dbReference>
<dbReference type="OrthoDB" id="3208998at2"/>
<reference evidence="4 5" key="1">
    <citation type="submission" date="2014-07" db="EMBL/GenBank/DDBJ databases">
        <title>Genome Sequencing of Dermacoccus nishinomiyaensis.</title>
        <authorList>
            <person name="Hong K.W."/>
            <person name="Chan K.G."/>
        </authorList>
    </citation>
    <scope>NUCLEOTIDE SEQUENCE [LARGE SCALE GENOMIC DNA]</scope>
    <source>
        <strain evidence="4 5">M25</strain>
    </source>
</reference>
<keyword evidence="5" id="KW-1185">Reference proteome</keyword>
<dbReference type="PANTHER" id="PTHR43833">
    <property type="entry name" value="POTASSIUM CHANNEL PROTEIN 2-RELATED-RELATED"/>
    <property type="match status" value="1"/>
</dbReference>
<dbReference type="Proteomes" id="UP000027986">
    <property type="component" value="Chromosome"/>
</dbReference>
<evidence type="ECO:0000313" key="5">
    <source>
        <dbReference type="Proteomes" id="UP000027986"/>
    </source>
</evidence>
<dbReference type="InterPro" id="IPR003148">
    <property type="entry name" value="RCK_N"/>
</dbReference>
<dbReference type="KEGG" id="dni:HX89_06400"/>
<name>A0A075JED9_9MICO</name>
<evidence type="ECO:0000256" key="1">
    <source>
        <dbReference type="SAM" id="MobiDB-lite"/>
    </source>
</evidence>
<gene>
    <name evidence="4" type="ORF">HX89_06400</name>
</gene>
<dbReference type="AlphaFoldDB" id="A0A075JED9"/>
<dbReference type="PROSITE" id="PS51201">
    <property type="entry name" value="RCK_N"/>
    <property type="match status" value="1"/>
</dbReference>
<dbReference type="InterPro" id="IPR036721">
    <property type="entry name" value="RCK_C_sf"/>
</dbReference>
<dbReference type="InterPro" id="IPR050721">
    <property type="entry name" value="Trk_Ktr_HKT_K-transport"/>
</dbReference>
<dbReference type="Gene3D" id="3.30.70.1450">
    <property type="entry name" value="Regulator of K+ conductance, C-terminal domain"/>
    <property type="match status" value="1"/>
</dbReference>
<dbReference type="GO" id="GO:0006813">
    <property type="term" value="P:potassium ion transport"/>
    <property type="evidence" value="ECO:0007669"/>
    <property type="project" value="InterPro"/>
</dbReference>
<dbReference type="Gene3D" id="3.40.50.720">
    <property type="entry name" value="NAD(P)-binding Rossmann-like Domain"/>
    <property type="match status" value="1"/>
</dbReference>
<feature type="domain" description="RCK C-terminal" evidence="3">
    <location>
        <begin position="133"/>
        <end position="215"/>
    </location>
</feature>
<dbReference type="GO" id="GO:0008324">
    <property type="term" value="F:monoatomic cation transmembrane transporter activity"/>
    <property type="evidence" value="ECO:0007669"/>
    <property type="project" value="InterPro"/>
</dbReference>
<dbReference type="PANTHER" id="PTHR43833:SF8">
    <property type="entry name" value="TRK SYSTEM POTASSIUM UPTAKE PROTEIN TRKA"/>
    <property type="match status" value="1"/>
</dbReference>
<accession>A0A075JED9</accession>
<dbReference type="RefSeq" id="WP_006945206.1">
    <property type="nucleotide sequence ID" value="NZ_CAKZHM010000175.1"/>
</dbReference>
<evidence type="ECO:0000313" key="4">
    <source>
        <dbReference type="EMBL" id="AIF40626.1"/>
    </source>
</evidence>
<feature type="region of interest" description="Disordered" evidence="1">
    <location>
        <begin position="219"/>
        <end position="246"/>
    </location>
</feature>